<name>D8UEY4_VOLCA</name>
<dbReference type="GeneID" id="9620666"/>
<dbReference type="InParanoid" id="D8UEY4"/>
<accession>D8UEY4</accession>
<proteinExistence type="predicted"/>
<dbReference type="Gene3D" id="3.10.450.50">
    <property type="match status" value="1"/>
</dbReference>
<dbReference type="Pfam" id="PF02810">
    <property type="entry name" value="SEC-C"/>
    <property type="match status" value="1"/>
</dbReference>
<dbReference type="RefSeq" id="XP_002957225.1">
    <property type="nucleotide sequence ID" value="XM_002957179.1"/>
</dbReference>
<sequence>MLRTGKTLLGQRTFTQKQVYPRRAHVLVTAGLGFGKKDNVKACPCGSGQDYQACCQRYHKSLTVQAPTAEALLRARFSAYAKREWKYVVRTTHPANPNVKGTVSEDGKVRTTFEEDVKVSMYNCDFVRLQVLGQELGASPREVIIDFQLDIRQKLDEKARKLEKPLPRTIREKALFVLSDDGAWEFLRAVDSNWDRVKLEYRGVEGTAQPAGPRLRRPPDDLLHLALPVVSASSLPPTQPPTVDFRAHRTWARRFVAIFIAHDTSRRPT</sequence>
<dbReference type="AlphaFoldDB" id="D8UEY4"/>
<organism evidence="3">
    <name type="scientific">Volvox carteri f. nagariensis</name>
    <dbReference type="NCBI Taxonomy" id="3068"/>
    <lineage>
        <taxon>Eukaryota</taxon>
        <taxon>Viridiplantae</taxon>
        <taxon>Chlorophyta</taxon>
        <taxon>core chlorophytes</taxon>
        <taxon>Chlorophyceae</taxon>
        <taxon>CS clade</taxon>
        <taxon>Chlamydomonadales</taxon>
        <taxon>Volvocaceae</taxon>
        <taxon>Volvox</taxon>
    </lineage>
</organism>
<feature type="domain" description="YchJ-like middle NTF2-like" evidence="1">
    <location>
        <begin position="68"/>
        <end position="188"/>
    </location>
</feature>
<evidence type="ECO:0000259" key="1">
    <source>
        <dbReference type="Pfam" id="PF17775"/>
    </source>
</evidence>
<gene>
    <name evidence="2" type="ORF">VOLCADRAFT_107562</name>
</gene>
<dbReference type="InterPro" id="IPR048469">
    <property type="entry name" value="YchJ-like_M"/>
</dbReference>
<keyword evidence="3" id="KW-1185">Reference proteome</keyword>
<evidence type="ECO:0000313" key="3">
    <source>
        <dbReference type="Proteomes" id="UP000001058"/>
    </source>
</evidence>
<evidence type="ECO:0000313" key="2">
    <source>
        <dbReference type="EMBL" id="EFJ41723.1"/>
    </source>
</evidence>
<protein>
    <recommendedName>
        <fullName evidence="1">YchJ-like middle NTF2-like domain-containing protein</fullName>
    </recommendedName>
</protein>
<dbReference type="KEGG" id="vcn:VOLCADRAFT_107562"/>
<dbReference type="InterPro" id="IPR032710">
    <property type="entry name" value="NTF2-like_dom_sf"/>
</dbReference>
<dbReference type="Pfam" id="PF17775">
    <property type="entry name" value="YchJ_M-like"/>
    <property type="match status" value="1"/>
</dbReference>
<dbReference type="Proteomes" id="UP000001058">
    <property type="component" value="Unassembled WGS sequence"/>
</dbReference>
<dbReference type="PANTHER" id="PTHR33747:SF1">
    <property type="entry name" value="ADENYLATE CYCLASE-ASSOCIATED CAP C-TERMINAL DOMAIN-CONTAINING PROTEIN"/>
    <property type="match status" value="1"/>
</dbReference>
<dbReference type="eggNOG" id="ENOG502S4BV">
    <property type="taxonomic scope" value="Eukaryota"/>
</dbReference>
<dbReference type="OrthoDB" id="539593at2759"/>
<dbReference type="EMBL" id="GL378391">
    <property type="protein sequence ID" value="EFJ41723.1"/>
    <property type="molecule type" value="Genomic_DNA"/>
</dbReference>
<dbReference type="InterPro" id="IPR004027">
    <property type="entry name" value="SEC_C_motif"/>
</dbReference>
<dbReference type="SUPFAM" id="SSF54427">
    <property type="entry name" value="NTF2-like"/>
    <property type="match status" value="1"/>
</dbReference>
<dbReference type="PANTHER" id="PTHR33747">
    <property type="entry name" value="UPF0225 PROTEIN SCO1677"/>
    <property type="match status" value="1"/>
</dbReference>
<reference evidence="2 3" key="1">
    <citation type="journal article" date="2010" name="Science">
        <title>Genomic analysis of organismal complexity in the multicellular green alga Volvox carteri.</title>
        <authorList>
            <person name="Prochnik S.E."/>
            <person name="Umen J."/>
            <person name="Nedelcu A.M."/>
            <person name="Hallmann A."/>
            <person name="Miller S.M."/>
            <person name="Nishii I."/>
            <person name="Ferris P."/>
            <person name="Kuo A."/>
            <person name="Mitros T."/>
            <person name="Fritz-Laylin L.K."/>
            <person name="Hellsten U."/>
            <person name="Chapman J."/>
            <person name="Simakov O."/>
            <person name="Rensing S.A."/>
            <person name="Terry A."/>
            <person name="Pangilinan J."/>
            <person name="Kapitonov V."/>
            <person name="Jurka J."/>
            <person name="Salamov A."/>
            <person name="Shapiro H."/>
            <person name="Schmutz J."/>
            <person name="Grimwood J."/>
            <person name="Lindquist E."/>
            <person name="Lucas S."/>
            <person name="Grigoriev I.V."/>
            <person name="Schmitt R."/>
            <person name="Kirk D."/>
            <person name="Rokhsar D.S."/>
        </authorList>
    </citation>
    <scope>NUCLEOTIDE SEQUENCE [LARGE SCALE GENOMIC DNA]</scope>
    <source>
        <strain evidence="3">f. Nagariensis / Eve</strain>
    </source>
</reference>